<dbReference type="GO" id="GO:0016226">
    <property type="term" value="P:iron-sulfur cluster assembly"/>
    <property type="evidence" value="ECO:0007669"/>
    <property type="project" value="InterPro"/>
</dbReference>
<accession>A5YSA5</accession>
<evidence type="ECO:0000313" key="3">
    <source>
        <dbReference type="EMBL" id="ABQ75862.1"/>
    </source>
</evidence>
<dbReference type="Pfam" id="PF01106">
    <property type="entry name" value="NifU"/>
    <property type="match status" value="1"/>
</dbReference>
<dbReference type="GO" id="GO:0005506">
    <property type="term" value="F:iron ion binding"/>
    <property type="evidence" value="ECO:0007669"/>
    <property type="project" value="InterPro"/>
</dbReference>
<evidence type="ECO:0000259" key="2">
    <source>
        <dbReference type="Pfam" id="PF01106"/>
    </source>
</evidence>
<feature type="region of interest" description="Disordered" evidence="1">
    <location>
        <begin position="102"/>
        <end position="143"/>
    </location>
</feature>
<dbReference type="InterPro" id="IPR034904">
    <property type="entry name" value="FSCA_dom_sf"/>
</dbReference>
<dbReference type="AlphaFoldDB" id="A5YSA5"/>
<dbReference type="SUPFAM" id="SSF117916">
    <property type="entry name" value="Fe-S cluster assembly (FSCA) domain-like"/>
    <property type="match status" value="1"/>
</dbReference>
<proteinExistence type="predicted"/>
<organism evidence="3">
    <name type="scientific">uncultured haloarchaeon</name>
    <dbReference type="NCBI Taxonomy" id="160804"/>
    <lineage>
        <taxon>Archaea</taxon>
        <taxon>Methanobacteriati</taxon>
        <taxon>Methanobacteriota</taxon>
        <taxon>Stenosarchaea group</taxon>
        <taxon>Halobacteria</taxon>
        <taxon>Halobacteriales</taxon>
        <taxon>Halobacteriaceae</taxon>
        <taxon>environmental samples</taxon>
    </lineage>
</organism>
<protein>
    <submittedName>
        <fullName evidence="3">NifU C-terminal domain-like protein</fullName>
    </submittedName>
</protein>
<sequence length="143" mass="15210">MDLTMSLNQRSKPFAHNIYSMSTETADAENETKELKERVTNFLRRNFPQIQMHGGSAAIQHLDPEAGEVSIQLGGACSGCGISPMTIQAIKSRMVKEISEIETVHADTGMDSGGHGHGGSSPSFPGETSDDSGTSDEGPQAPF</sequence>
<dbReference type="InterPro" id="IPR001075">
    <property type="entry name" value="NIF_FeS_clus_asmbl_NifU_C"/>
</dbReference>
<dbReference type="EMBL" id="EF583986">
    <property type="protein sequence ID" value="ABQ75862.1"/>
    <property type="molecule type" value="Genomic_DNA"/>
</dbReference>
<name>A5YSA5_9EURY</name>
<feature type="domain" description="NIF system FeS cluster assembly NifU C-terminal" evidence="2">
    <location>
        <begin position="48"/>
        <end position="104"/>
    </location>
</feature>
<dbReference type="GO" id="GO:0051536">
    <property type="term" value="F:iron-sulfur cluster binding"/>
    <property type="evidence" value="ECO:0007669"/>
    <property type="project" value="InterPro"/>
</dbReference>
<dbReference type="Gene3D" id="3.30.300.130">
    <property type="entry name" value="Fe-S cluster assembly (FSCA)"/>
    <property type="match status" value="1"/>
</dbReference>
<reference evidence="3" key="1">
    <citation type="journal article" date="2007" name="ISME J.">
        <title>Genomic plasticity in prokaryotes: the case of the square haloarchaeon.</title>
        <authorList>
            <person name="Cuadros-Orellana S."/>
            <person name="Martin-Cuadrado A.B."/>
            <person name="Legault B."/>
            <person name="D'Auria G."/>
            <person name="Zhaxybayeva O."/>
            <person name="Papke R.T."/>
            <person name="Rodriguez-Valera F."/>
        </authorList>
    </citation>
    <scope>NUCLEOTIDE SEQUENCE</scope>
</reference>
<evidence type="ECO:0000256" key="1">
    <source>
        <dbReference type="SAM" id="MobiDB-lite"/>
    </source>
</evidence>